<protein>
    <submittedName>
        <fullName evidence="1">Enoyl-CoA Hydratase/Isomerase</fullName>
    </submittedName>
</protein>
<dbReference type="RefSeq" id="WP_078648406.1">
    <property type="nucleotide sequence ID" value="NZ_AZSD01000440.1"/>
</dbReference>
<reference evidence="1 2" key="1">
    <citation type="submission" date="2015-02" db="EMBL/GenBank/DDBJ databases">
        <authorList>
            <person name="Gomez-Escribano P.J."/>
        </authorList>
    </citation>
    <scope>NUCLEOTIDE SEQUENCE [LARGE SCALE GENOMIC DNA]</scope>
    <source>
        <strain evidence="2">C34 (DSM 42122 / NRRL B-24963)</strain>
    </source>
</reference>
<dbReference type="InterPro" id="IPR029045">
    <property type="entry name" value="ClpP/crotonase-like_dom_sf"/>
</dbReference>
<dbReference type="GO" id="GO:0016853">
    <property type="term" value="F:isomerase activity"/>
    <property type="evidence" value="ECO:0007669"/>
    <property type="project" value="UniProtKB-KW"/>
</dbReference>
<organism evidence="1 2">
    <name type="scientific">Streptomyces leeuwenhoekii</name>
    <dbReference type="NCBI Taxonomy" id="1437453"/>
    <lineage>
        <taxon>Bacteria</taxon>
        <taxon>Bacillati</taxon>
        <taxon>Actinomycetota</taxon>
        <taxon>Actinomycetes</taxon>
        <taxon>Kitasatosporales</taxon>
        <taxon>Streptomycetaceae</taxon>
        <taxon>Streptomyces</taxon>
    </lineage>
</organism>
<dbReference type="InterPro" id="IPR001753">
    <property type="entry name" value="Enoyl-CoA_hydra/iso"/>
</dbReference>
<dbReference type="EMBL" id="LN831790">
    <property type="protein sequence ID" value="CQR65319.1"/>
    <property type="molecule type" value="Genomic_DNA"/>
</dbReference>
<gene>
    <name evidence="1" type="primary">sle_58630</name>
</gene>
<dbReference type="Pfam" id="PF00378">
    <property type="entry name" value="ECH_1"/>
    <property type="match status" value="1"/>
</dbReference>
<dbReference type="KEGG" id="sle:sle_58630"/>
<dbReference type="Proteomes" id="UP000035016">
    <property type="component" value="Chromosome Chromosome"/>
</dbReference>
<dbReference type="AlphaFoldDB" id="A0A0F7VXT5"/>
<accession>A0A0F7VXT5</accession>
<name>A0A0F7VXT5_STRLW</name>
<evidence type="ECO:0000313" key="2">
    <source>
        <dbReference type="Proteomes" id="UP000035016"/>
    </source>
</evidence>
<dbReference type="Gene3D" id="3.90.226.10">
    <property type="entry name" value="2-enoyl-CoA Hydratase, Chain A, domain 1"/>
    <property type="match status" value="1"/>
</dbReference>
<evidence type="ECO:0000313" key="1">
    <source>
        <dbReference type="EMBL" id="CQR65319.1"/>
    </source>
</evidence>
<dbReference type="InterPro" id="IPR053545">
    <property type="entry name" value="Enoyl-CoA_hydratase-like"/>
</dbReference>
<dbReference type="SUPFAM" id="SSF52096">
    <property type="entry name" value="ClpP/crotonase"/>
    <property type="match status" value="1"/>
</dbReference>
<sequence>MDLRETDVREHRRAPHPRYAPGTLDVCAGRPLAAVTAEIEAVCARAEDAPGTPVVLRLTAAFPPGSAVGEQPGWPGPETGIRHVTRWERALRRLERVPAAVVVHAVGACAGPALDLLLVADHRVAAPDLALTLPVHAGRMWPGTLLHRLADQIGTRKARGLLAGAPALDAAQALAFGLVDEIDPGTDAAGRAASRLAAAQGAELAVRRRLLLDGPSTDIDDALGAHLAACDRELRLRGTAGATASGGTQP</sequence>
<keyword evidence="1" id="KW-0413">Isomerase</keyword>
<dbReference type="NCBIfam" id="NF042431">
    <property type="entry name" value="EnCoAhydt_DpgB"/>
    <property type="match status" value="1"/>
</dbReference>
<proteinExistence type="predicted"/>